<proteinExistence type="inferred from homology"/>
<evidence type="ECO:0000256" key="6">
    <source>
        <dbReference type="ARBA" id="ARBA00022927"/>
    </source>
</evidence>
<evidence type="ECO:0000313" key="12">
    <source>
        <dbReference type="EMBL" id="KAK9281931.1"/>
    </source>
</evidence>
<keyword evidence="9 11" id="KW-0472">Membrane</keyword>
<comment type="similarity">
    <text evidence="2">Belongs to the Tom7 family.</text>
</comment>
<dbReference type="GO" id="GO:0005742">
    <property type="term" value="C:mitochondrial outer membrane translocase complex"/>
    <property type="evidence" value="ECO:0007669"/>
    <property type="project" value="InterPro"/>
</dbReference>
<dbReference type="PANTHER" id="PTHR34944:SF2">
    <property type="entry name" value="MITOCHONDRIAL IMPORT RECEPTOR SUBUNIT TOM7"/>
    <property type="match status" value="1"/>
</dbReference>
<dbReference type="InterPro" id="IPR012621">
    <property type="entry name" value="Tom7"/>
</dbReference>
<dbReference type="Proteomes" id="UP001415857">
    <property type="component" value="Unassembled WGS sequence"/>
</dbReference>
<keyword evidence="8" id="KW-0496">Mitochondrion</keyword>
<evidence type="ECO:0000256" key="10">
    <source>
        <dbReference type="SAM" id="MobiDB-lite"/>
    </source>
</evidence>
<feature type="transmembrane region" description="Helical" evidence="11">
    <location>
        <begin position="44"/>
        <end position="66"/>
    </location>
</feature>
<dbReference type="PANTHER" id="PTHR34944">
    <property type="entry name" value="MITOCHONDRIAL IMPORT RECEPTOR SUBUNIT TOM7"/>
    <property type="match status" value="1"/>
</dbReference>
<keyword evidence="4 11" id="KW-0812">Transmembrane</keyword>
<dbReference type="AlphaFoldDB" id="A0AAP0RP56"/>
<keyword evidence="6" id="KW-0653">Protein transport</keyword>
<evidence type="ECO:0000256" key="9">
    <source>
        <dbReference type="ARBA" id="ARBA00023136"/>
    </source>
</evidence>
<evidence type="ECO:0000256" key="11">
    <source>
        <dbReference type="SAM" id="Phobius"/>
    </source>
</evidence>
<keyword evidence="13" id="KW-1185">Reference proteome</keyword>
<evidence type="ECO:0000256" key="4">
    <source>
        <dbReference type="ARBA" id="ARBA00022692"/>
    </source>
</evidence>
<comment type="caution">
    <text evidence="12">The sequence shown here is derived from an EMBL/GenBank/DDBJ whole genome shotgun (WGS) entry which is preliminary data.</text>
</comment>
<evidence type="ECO:0000256" key="5">
    <source>
        <dbReference type="ARBA" id="ARBA00022787"/>
    </source>
</evidence>
<evidence type="ECO:0000256" key="2">
    <source>
        <dbReference type="ARBA" id="ARBA00010917"/>
    </source>
</evidence>
<keyword evidence="5" id="KW-1000">Mitochondrion outer membrane</keyword>
<accession>A0AAP0RP56</accession>
<evidence type="ECO:0000313" key="13">
    <source>
        <dbReference type="Proteomes" id="UP001415857"/>
    </source>
</evidence>
<keyword evidence="3" id="KW-0813">Transport</keyword>
<reference evidence="12 13" key="1">
    <citation type="journal article" date="2024" name="Plant J.">
        <title>Genome sequences and population genomics reveal climatic adaptation and genomic divergence between two closely related sweetgum species.</title>
        <authorList>
            <person name="Xu W.Q."/>
            <person name="Ren C.Q."/>
            <person name="Zhang X.Y."/>
            <person name="Comes H.P."/>
            <person name="Liu X.H."/>
            <person name="Li Y.G."/>
            <person name="Kettle C.J."/>
            <person name="Jalonen R."/>
            <person name="Gaisberger H."/>
            <person name="Ma Y.Z."/>
            <person name="Qiu Y.X."/>
        </authorList>
    </citation>
    <scope>NUCLEOTIDE SEQUENCE [LARGE SCALE GENOMIC DNA]</scope>
    <source>
        <strain evidence="12">Hangzhou</strain>
    </source>
</reference>
<gene>
    <name evidence="12" type="ORF">L1049_004839</name>
</gene>
<feature type="compositionally biased region" description="Low complexity" evidence="10">
    <location>
        <begin position="8"/>
        <end position="19"/>
    </location>
</feature>
<evidence type="ECO:0000256" key="7">
    <source>
        <dbReference type="ARBA" id="ARBA00022989"/>
    </source>
</evidence>
<dbReference type="GO" id="GO:0030150">
    <property type="term" value="P:protein import into mitochondrial matrix"/>
    <property type="evidence" value="ECO:0007669"/>
    <property type="project" value="InterPro"/>
</dbReference>
<evidence type="ECO:0000256" key="8">
    <source>
        <dbReference type="ARBA" id="ARBA00023128"/>
    </source>
</evidence>
<evidence type="ECO:0000256" key="3">
    <source>
        <dbReference type="ARBA" id="ARBA00022448"/>
    </source>
</evidence>
<organism evidence="12 13">
    <name type="scientific">Liquidambar formosana</name>
    <name type="common">Formosan gum</name>
    <dbReference type="NCBI Taxonomy" id="63359"/>
    <lineage>
        <taxon>Eukaryota</taxon>
        <taxon>Viridiplantae</taxon>
        <taxon>Streptophyta</taxon>
        <taxon>Embryophyta</taxon>
        <taxon>Tracheophyta</taxon>
        <taxon>Spermatophyta</taxon>
        <taxon>Magnoliopsida</taxon>
        <taxon>eudicotyledons</taxon>
        <taxon>Gunneridae</taxon>
        <taxon>Pentapetalae</taxon>
        <taxon>Saxifragales</taxon>
        <taxon>Altingiaceae</taxon>
        <taxon>Liquidambar</taxon>
    </lineage>
</organism>
<evidence type="ECO:0000256" key="1">
    <source>
        <dbReference type="ARBA" id="ARBA00004572"/>
    </source>
</evidence>
<comment type="subcellular location">
    <subcellularLocation>
        <location evidence="1">Mitochondrion outer membrane</location>
        <topology evidence="1">Single-pass membrane protein</topology>
    </subcellularLocation>
</comment>
<dbReference type="EMBL" id="JBBPBK010000007">
    <property type="protein sequence ID" value="KAK9281931.1"/>
    <property type="molecule type" value="Genomic_DNA"/>
</dbReference>
<protein>
    <submittedName>
        <fullName evidence="12">Uncharacterized protein</fullName>
    </submittedName>
</protein>
<keyword evidence="7 11" id="KW-1133">Transmembrane helix</keyword>
<sequence>MASRVSLSAKGKSAKGSKSSSEEQSTVKLFQEWSTWALKKAKVITHYGFIPMVIIIGGLVCMNLNLQYPDREIGSKL</sequence>
<dbReference type="Pfam" id="PF08038">
    <property type="entry name" value="Tom7"/>
    <property type="match status" value="1"/>
</dbReference>
<name>A0AAP0RP56_LIQFO</name>
<feature type="region of interest" description="Disordered" evidence="10">
    <location>
        <begin position="1"/>
        <end position="24"/>
    </location>
</feature>